<dbReference type="CDD" id="cd06558">
    <property type="entry name" value="crotonase-like"/>
    <property type="match status" value="1"/>
</dbReference>
<name>A0ABT6B4T2_9BURK</name>
<dbReference type="EMBL" id="JARJLM010000718">
    <property type="protein sequence ID" value="MDF3839896.1"/>
    <property type="molecule type" value="Genomic_DNA"/>
</dbReference>
<evidence type="ECO:0000256" key="1">
    <source>
        <dbReference type="ARBA" id="ARBA00005254"/>
    </source>
</evidence>
<accession>A0ABT6B4T2</accession>
<dbReference type="Proteomes" id="UP001216674">
    <property type="component" value="Unassembled WGS sequence"/>
</dbReference>
<dbReference type="Gene3D" id="3.90.226.10">
    <property type="entry name" value="2-enoyl-CoA Hydratase, Chain A, domain 1"/>
    <property type="match status" value="1"/>
</dbReference>
<protein>
    <submittedName>
        <fullName evidence="2">Enoyl-CoA hydratase/isomerase family protein</fullName>
    </submittedName>
</protein>
<proteinExistence type="inferred from homology"/>
<dbReference type="InterPro" id="IPR029045">
    <property type="entry name" value="ClpP/crotonase-like_dom_sf"/>
</dbReference>
<reference evidence="2 3" key="1">
    <citation type="submission" date="2023-03" db="EMBL/GenBank/DDBJ databases">
        <title>Draft assemblies of triclosan tolerant bacteria isolated from returned activated sludge.</title>
        <authorList>
            <person name="Van Hamelsveld S."/>
        </authorList>
    </citation>
    <scope>NUCLEOTIDE SEQUENCE [LARGE SCALE GENOMIC DNA]</scope>
    <source>
        <strain evidence="2 3">GW210010_S58</strain>
    </source>
</reference>
<sequence length="274" mass="30259">MERELAYVETERVGAVEVIRLASERTRNSLSNGMREALARAFSDAARDREVRAIYLTAKGPHFCSGGDLNALDEVRQDPWAVHRRFRDMGQWLLPFMRVEKPVLVGVRGYAVGGGLGLALAGDMMIASETAKFAASWLRLGIMPDALALYTLPRLVGLAKARKLFITEEVLDAGEAENLNLASEVLPDNELDARGMELAQSLASGPAEVWGLTKLILSRTFETSIDDMFLLEGLGQVVAMGGPEFDYRLHAFLEKRVQQPSAGDLLRKRKREGQ</sequence>
<comment type="similarity">
    <text evidence="1">Belongs to the enoyl-CoA hydratase/isomerase family.</text>
</comment>
<gene>
    <name evidence="2" type="ORF">P3W85_44245</name>
</gene>
<dbReference type="PANTHER" id="PTHR43802:SF1">
    <property type="entry name" value="IP11341P-RELATED"/>
    <property type="match status" value="1"/>
</dbReference>
<dbReference type="PANTHER" id="PTHR43802">
    <property type="entry name" value="ENOYL-COA HYDRATASE"/>
    <property type="match status" value="1"/>
</dbReference>
<dbReference type="SUPFAM" id="SSF52096">
    <property type="entry name" value="ClpP/crotonase"/>
    <property type="match status" value="1"/>
</dbReference>
<comment type="caution">
    <text evidence="2">The sequence shown here is derived from an EMBL/GenBank/DDBJ whole genome shotgun (WGS) entry which is preliminary data.</text>
</comment>
<dbReference type="InterPro" id="IPR001753">
    <property type="entry name" value="Enoyl-CoA_hydra/iso"/>
</dbReference>
<dbReference type="RefSeq" id="WP_276269479.1">
    <property type="nucleotide sequence ID" value="NZ_JARJLM010000718.1"/>
</dbReference>
<organism evidence="2 3">
    <name type="scientific">Cupriavidus basilensis</name>
    <dbReference type="NCBI Taxonomy" id="68895"/>
    <lineage>
        <taxon>Bacteria</taxon>
        <taxon>Pseudomonadati</taxon>
        <taxon>Pseudomonadota</taxon>
        <taxon>Betaproteobacteria</taxon>
        <taxon>Burkholderiales</taxon>
        <taxon>Burkholderiaceae</taxon>
        <taxon>Cupriavidus</taxon>
    </lineage>
</organism>
<keyword evidence="3" id="KW-1185">Reference proteome</keyword>
<evidence type="ECO:0000313" key="3">
    <source>
        <dbReference type="Proteomes" id="UP001216674"/>
    </source>
</evidence>
<evidence type="ECO:0000313" key="2">
    <source>
        <dbReference type="EMBL" id="MDF3839896.1"/>
    </source>
</evidence>
<dbReference type="Pfam" id="PF00378">
    <property type="entry name" value="ECH_1"/>
    <property type="match status" value="1"/>
</dbReference>